<feature type="domain" description="HTH OST-type" evidence="8">
    <location>
        <begin position="1"/>
        <end position="73"/>
    </location>
</feature>
<proteinExistence type="predicted"/>
<feature type="compositionally biased region" description="Polar residues" evidence="5">
    <location>
        <begin position="1026"/>
        <end position="1052"/>
    </location>
</feature>
<dbReference type="Gene3D" id="3.30.160.20">
    <property type="match status" value="1"/>
</dbReference>
<dbReference type="OrthoDB" id="6065551at2759"/>
<dbReference type="PANTHER" id="PTHR22948">
    <property type="entry name" value="TUDOR DOMAIN CONTAINING PROTEIN"/>
    <property type="match status" value="1"/>
</dbReference>
<keyword evidence="6" id="KW-1133">Transmembrane helix</keyword>
<dbReference type="GO" id="GO:0005737">
    <property type="term" value="C:cytoplasm"/>
    <property type="evidence" value="ECO:0007669"/>
    <property type="project" value="UniProtKB-SubCell"/>
</dbReference>
<dbReference type="SUPFAM" id="SSF54768">
    <property type="entry name" value="dsRNA-binding domain-like"/>
    <property type="match status" value="1"/>
</dbReference>
<keyword evidence="6" id="KW-0812">Transmembrane</keyword>
<dbReference type="Gene3D" id="3.30.420.610">
    <property type="entry name" value="LOTUS domain-like"/>
    <property type="match status" value="2"/>
</dbReference>
<feature type="region of interest" description="Disordered" evidence="5">
    <location>
        <begin position="1018"/>
        <end position="1073"/>
    </location>
</feature>
<dbReference type="InterPro" id="IPR035437">
    <property type="entry name" value="SNase_OB-fold_sf"/>
</dbReference>
<sequence length="1311" mass="145122">MDDLKNKIHAVLQSSKDGVRTIDFKKEYRNLTGEDILYQKFGFKTLEEFMKGIPDTVERIHVRGGEVYRAVSNDKTAHLQKLIAKQKSAPARKSKPPPSRRRPLHANENLPYAAHTLSSMRRSQAFRHEDYHRKPKYEQDISKRFENFRVTVDSASGGQRTTSRSDVKRSVEIRDTDANANKLDLKPVSVSLSKNNRMFQKAMKEAISSNEQLSHVQPPHQFELPPRFQKRLKSGGSDIGMKRPMRLSSPNLTRVLTQTKKHFLIFHLLYFTYLCVHVFFLSPLSLSLPPSLSPSPSLSPLSFPLLPLSLLPPLSFPPLSPPSLLPPLSFPLSPSPSLLPPSLPPLLPPLSSPPLSPSPLSLSTLSLSFPLSLLPLSLSPSPLSFSLSPPSLLHPLSPSPLSLLHPSLSLLSLSFTPLSLSFTPLSPPLCPSLPPSLSKLKLQDGETYRSCLLNYLVKKSLPVAFQTLSSGNGFESSIQVKDQVYRSGACFETELEAEQAAAKTACTGLGLDPYATESNVIIDEETLKHRVQQLVLSNGLWMSKLAMAYKNKFQEDPPDNLETLIKSWKDTFKFEMPIVNREIVYPLKPSEMSDLATSAMSFTGKNEVEVYYVDYGNTEKIPINRITRLPESVVKYPRQAVFCGLYGIAPPEDEIQSDLSRKEFGSLVGQERKLKATTICLDESKTCQVILFNPDSPNVSINELLVDKGLAFLNHIPESEQEENEPEIEPRSPTSPLPSTVDVESLRDRRFAGGAPLTLPGERFWDVYVSFLSSTTDVIIRLVGENYSDELEKLESDIEKWFPDAPEEAIREGAVCAAQVDGLYHRVKVLGLKGSRNKAECLFLDHGDSDELYLDQLRVLDPKLNYLPYQAIPCVLAGLEQYSANITAIEKLFDMALGKTCVAEAVTKDNKIFAVLYDTMGVEDVNINDVAAKCAAASGSDLISSLLTDGNETVSSSSLSQLSLTSSTTLETVMKQSDSKDSLTTTSPTASSPSSCPPLCLNPNSAAAFSVQNLTNGRTKLKADPNTPSKFPMSPTSSSGELSPASTVPVSQSEEKLALSPVGSSENDSSSKCVTPSKNTVIANCDTNSSLKTDLWSKADYNNLKPPETFQVPLFPSVFYAFVDSISDPNNFVVIPFHSKNDRDSLMNKLSDKMNAQPEVTLNENDIVLEHLYACFSGDIWFRVIPKEIQKDTGDVLVLYPDYGQFNLIKIDDIQPLPLEFWELPYQALRCKLHGIVPAEKPIWSEAAKYKFHEIAQNKHFACLAKMPATENENLSIILIDTSGEDDLCIDDVLIAYGYAKRTLTLTTDEK</sequence>
<dbReference type="Pfam" id="PF00567">
    <property type="entry name" value="TUDOR"/>
    <property type="match status" value="3"/>
</dbReference>
<dbReference type="GO" id="GO:0030154">
    <property type="term" value="P:cell differentiation"/>
    <property type="evidence" value="ECO:0007669"/>
    <property type="project" value="UniProtKB-ARBA"/>
</dbReference>
<comment type="subcellular location">
    <subcellularLocation>
        <location evidence="1">Cytoplasm</location>
    </subcellularLocation>
</comment>
<evidence type="ECO:0000256" key="2">
    <source>
        <dbReference type="ARBA" id="ARBA00022490"/>
    </source>
</evidence>
<dbReference type="InterPro" id="IPR025605">
    <property type="entry name" value="OST-HTH/LOTUS_dom"/>
</dbReference>
<keyword evidence="3" id="KW-0677">Repeat</keyword>
<dbReference type="Proteomes" id="UP000597762">
    <property type="component" value="Unassembled WGS sequence"/>
</dbReference>
<evidence type="ECO:0000313" key="9">
    <source>
        <dbReference type="EMBL" id="CAE1326357.1"/>
    </source>
</evidence>
<dbReference type="InterPro" id="IPR002999">
    <property type="entry name" value="Tudor"/>
</dbReference>
<evidence type="ECO:0000256" key="3">
    <source>
        <dbReference type="ARBA" id="ARBA00022737"/>
    </source>
</evidence>
<reference evidence="9" key="1">
    <citation type="submission" date="2021-01" db="EMBL/GenBank/DDBJ databases">
        <authorList>
            <person name="Li R."/>
            <person name="Bekaert M."/>
        </authorList>
    </citation>
    <scope>NUCLEOTIDE SEQUENCE</scope>
    <source>
        <strain evidence="9">Farmed</strain>
    </source>
</reference>
<organism evidence="9 10">
    <name type="scientific">Acanthosepion pharaonis</name>
    <name type="common">Pharaoh cuttlefish</name>
    <name type="synonym">Sepia pharaonis</name>
    <dbReference type="NCBI Taxonomy" id="158019"/>
    <lineage>
        <taxon>Eukaryota</taxon>
        <taxon>Metazoa</taxon>
        <taxon>Spiralia</taxon>
        <taxon>Lophotrochozoa</taxon>
        <taxon>Mollusca</taxon>
        <taxon>Cephalopoda</taxon>
        <taxon>Coleoidea</taxon>
        <taxon>Decapodiformes</taxon>
        <taxon>Sepiida</taxon>
        <taxon>Sepiina</taxon>
        <taxon>Sepiidae</taxon>
        <taxon>Acanthosepion</taxon>
    </lineage>
</organism>
<feature type="region of interest" description="Disordered" evidence="5">
    <location>
        <begin position="718"/>
        <end position="741"/>
    </location>
</feature>
<keyword evidence="2" id="KW-0963">Cytoplasm</keyword>
<feature type="compositionally biased region" description="Polar residues" evidence="5">
    <location>
        <begin position="1062"/>
        <end position="1073"/>
    </location>
</feature>
<dbReference type="GO" id="GO:0007283">
    <property type="term" value="P:spermatogenesis"/>
    <property type="evidence" value="ECO:0007669"/>
    <property type="project" value="UniProtKB-KW"/>
</dbReference>
<dbReference type="PROSITE" id="PS50304">
    <property type="entry name" value="TUDOR"/>
    <property type="match status" value="1"/>
</dbReference>
<evidence type="ECO:0000259" key="8">
    <source>
        <dbReference type="PROSITE" id="PS51644"/>
    </source>
</evidence>
<feature type="region of interest" description="Disordered" evidence="5">
    <location>
        <begin position="973"/>
        <end position="997"/>
    </location>
</feature>
<comment type="caution">
    <text evidence="9">The sequence shown here is derived from an EMBL/GenBank/DDBJ whole genome shotgun (WGS) entry which is preliminary data.</text>
</comment>
<accession>A0A812ENM0</accession>
<feature type="domain" description="Tudor" evidence="7">
    <location>
        <begin position="809"/>
        <end position="867"/>
    </location>
</feature>
<dbReference type="PANTHER" id="PTHR22948:SF76">
    <property type="entry name" value="FI20010P1-RELATED"/>
    <property type="match status" value="1"/>
</dbReference>
<dbReference type="SUPFAM" id="SSF63748">
    <property type="entry name" value="Tudor/PWWP/MBT"/>
    <property type="match status" value="3"/>
</dbReference>
<evidence type="ECO:0000313" key="10">
    <source>
        <dbReference type="Proteomes" id="UP000597762"/>
    </source>
</evidence>
<feature type="region of interest" description="Disordered" evidence="5">
    <location>
        <begin position="84"/>
        <end position="107"/>
    </location>
</feature>
<dbReference type="Pfam" id="PF12872">
    <property type="entry name" value="OST-HTH"/>
    <property type="match status" value="1"/>
</dbReference>
<feature type="transmembrane region" description="Helical" evidence="6">
    <location>
        <begin position="263"/>
        <end position="286"/>
    </location>
</feature>
<evidence type="ECO:0000256" key="6">
    <source>
        <dbReference type="SAM" id="Phobius"/>
    </source>
</evidence>
<dbReference type="SMART" id="SM00333">
    <property type="entry name" value="TUDOR"/>
    <property type="match status" value="2"/>
</dbReference>
<evidence type="ECO:0000259" key="7">
    <source>
        <dbReference type="PROSITE" id="PS50304"/>
    </source>
</evidence>
<keyword evidence="4" id="KW-0744">Spermatogenesis</keyword>
<evidence type="ECO:0000256" key="5">
    <source>
        <dbReference type="SAM" id="MobiDB-lite"/>
    </source>
</evidence>
<name>A0A812ENM0_ACAPH</name>
<keyword evidence="6" id="KW-0472">Membrane</keyword>
<dbReference type="CDD" id="cd09972">
    <property type="entry name" value="LOTUS_TDRD_OSKAR"/>
    <property type="match status" value="1"/>
</dbReference>
<keyword evidence="10" id="KW-1185">Reference proteome</keyword>
<dbReference type="Gene3D" id="2.30.30.140">
    <property type="match status" value="2"/>
</dbReference>
<dbReference type="EMBL" id="CAHIKZ030005477">
    <property type="protein sequence ID" value="CAE1326357.1"/>
    <property type="molecule type" value="Genomic_DNA"/>
</dbReference>
<dbReference type="InterPro" id="IPR041966">
    <property type="entry name" value="LOTUS-like"/>
</dbReference>
<evidence type="ECO:0000256" key="1">
    <source>
        <dbReference type="ARBA" id="ARBA00004496"/>
    </source>
</evidence>
<feature type="compositionally biased region" description="Low complexity" evidence="5">
    <location>
        <begin position="982"/>
        <end position="997"/>
    </location>
</feature>
<evidence type="ECO:0000256" key="4">
    <source>
        <dbReference type="ARBA" id="ARBA00022871"/>
    </source>
</evidence>
<dbReference type="InterPro" id="IPR050621">
    <property type="entry name" value="Tudor_domain_containing"/>
</dbReference>
<dbReference type="SUPFAM" id="SSF50199">
    <property type="entry name" value="Staphylococcal nuclease"/>
    <property type="match status" value="1"/>
</dbReference>
<gene>
    <name evidence="9" type="ORF">SPHA_75927</name>
</gene>
<feature type="compositionally biased region" description="Basic residues" evidence="5">
    <location>
        <begin position="90"/>
        <end position="104"/>
    </location>
</feature>
<keyword evidence="4" id="KW-0221">Differentiation</keyword>
<dbReference type="PROSITE" id="PS51644">
    <property type="entry name" value="HTH_OST"/>
    <property type="match status" value="1"/>
</dbReference>
<dbReference type="Gene3D" id="2.40.50.90">
    <property type="match status" value="3"/>
</dbReference>
<protein>
    <submittedName>
        <fullName evidence="9">TDRD1_4_6_7</fullName>
    </submittedName>
</protein>